<feature type="region of interest" description="Disordered" evidence="1">
    <location>
        <begin position="4687"/>
        <end position="4711"/>
    </location>
</feature>
<feature type="region of interest" description="Disordered" evidence="1">
    <location>
        <begin position="4635"/>
        <end position="4661"/>
    </location>
</feature>
<gene>
    <name evidence="2" type="ORF">YYC_01011</name>
</gene>
<feature type="compositionally biased region" description="Acidic residues" evidence="1">
    <location>
        <begin position="7286"/>
        <end position="7299"/>
    </location>
</feature>
<feature type="region of interest" description="Disordered" evidence="1">
    <location>
        <begin position="2672"/>
        <end position="2697"/>
    </location>
</feature>
<reference evidence="2 3" key="1">
    <citation type="submission" date="2013-11" db="EMBL/GenBank/DDBJ databases">
        <title>The Genome Sequence of Plasmodium yoelii 17X.</title>
        <authorList>
            <consortium name="The Broad Institute Genomics Platform"/>
            <consortium name="The Broad Institute Genome Sequencing Center for Infectious Disease"/>
            <person name="Neafsey D."/>
            <person name="Adams J."/>
            <person name="Walker B."/>
            <person name="Young S.K."/>
            <person name="Zeng Q."/>
            <person name="Gargeya S."/>
            <person name="Fitzgerald M."/>
            <person name="Haas B."/>
            <person name="Abouelleil A."/>
            <person name="Alvarado L."/>
            <person name="Chapman S.B."/>
            <person name="Gainer-Dewar J."/>
            <person name="Goldberg J."/>
            <person name="Griggs A."/>
            <person name="Gujja S."/>
            <person name="Hansen M."/>
            <person name="Howarth C."/>
            <person name="Imamovic A."/>
            <person name="Ireland A."/>
            <person name="Larimer J."/>
            <person name="McCowan C."/>
            <person name="Murphy C."/>
            <person name="Pearson M."/>
            <person name="Poon T.W."/>
            <person name="Priest M."/>
            <person name="Roberts A."/>
            <person name="Saif S."/>
            <person name="Shea T."/>
            <person name="Sykes S."/>
            <person name="Wortman J."/>
            <person name="Nusbaum C."/>
            <person name="Birren B."/>
        </authorList>
    </citation>
    <scope>NUCLEOTIDE SEQUENCE [LARGE SCALE GENOMIC DNA]</scope>
    <source>
        <strain evidence="2 3">17X</strain>
    </source>
</reference>
<feature type="region of interest" description="Disordered" evidence="1">
    <location>
        <begin position="7286"/>
        <end position="7330"/>
    </location>
</feature>
<protein>
    <submittedName>
        <fullName evidence="2">Uncharacterized protein</fullName>
    </submittedName>
</protein>
<feature type="region of interest" description="Disordered" evidence="1">
    <location>
        <begin position="4794"/>
        <end position="4820"/>
    </location>
</feature>
<evidence type="ECO:0000313" key="2">
    <source>
        <dbReference type="EMBL" id="ETB62439.1"/>
    </source>
</evidence>
<keyword evidence="3" id="KW-1185">Reference proteome</keyword>
<dbReference type="OrthoDB" id="383349at2759"/>
<feature type="compositionally biased region" description="Basic and acidic residues" evidence="1">
    <location>
        <begin position="7191"/>
        <end position="7204"/>
    </location>
</feature>
<sequence>MIKNILNQFIKLFGQEYLGEWDPIKNLTVNSVTSPEVLLTNVPFPEKLFELAELPFEIIYSNIKNLRIKFLWSSIFSNNISPINIYADDCFIVIKYSYPSLWDTNKIINHQYKQKIKKLQKWDIINILKEKKEDSFLKSLPVKLVNSLRILVENIRIVFFDNYIHKNPFTLEVFIKSFKIDELNKYKVKLTEEEKKNIKKNLLINIWIRLIGLQIIFKEYKKSIRYRKQRKKTNQNNSHNTKITKGKIKDELFLTANEDKIDESTDSVRNSVTSKLKRKKTNLIDEDGMVKYLSFSDYDIDDRIKEGYIKKKVKKKKYNFNNYNKKEDENGENINKEFEIKKKILSKILDEKQKKRKLKKANYNFEIPKHNSGFRITPNDGLDLHVIFKKYDIKSLNELNDDLKYFKNVELSFLNHNKDSNKNNDNYDYKNDDEYINQSLFCYNCTSNNTNINTDIDNNVNTLLSNNNVDTNKYYNKYNYRDKSDSLDYDKIMELNFKNDTPPMFSNINNHKSLDICFTTSSLDAFYNFIKYIELWFLYKGGCTKVLNIVPSIDDCIKYSEYLKIRNNKNYKHDEYIEKFIEKFEGSCPIHLLIKLKVLSADCIYDNEYFNNNEKFGKREWKKLLYNFIKNKKVNSSVTDENLEKLGKWFSHDMLFNLVIPKINFTYVPIKFNHFNDSKIKLNKCLLSYNINCSFLMKQEKLSTLKKKLTFYLHNLNIQSLFSFIAKASTKNKNFISNKKKKYNFFFIKKLPIINYCLYNEPTYSYSNFYSVYNDYVKKNPSIDNNSSNDILFPYNKYIKNGEIVNEKNIEYMMNFIGKEYVHNDAKKFYNNNYIDGNIIKNDEKNHHNIIKNNIIPDKDIFMDNEFRAIDNLFDENDNQNNAETIDLISSSSLDTTHELNKNKCIGNITKCSMCNNLENQENYLQSIDGSENLENNGVESMKRFGMENLDVAKDQEIVKSSSKYFPSINGNIQRNSQNNNNDGNDKENNENGKRSFWKFILRNHSKMKKTNCEHIKDKNEDIIDDRDFDRIINNEVFLIPNTTIITLKDYSNNIREIDIHICKYVINLNNLLPIFNFIPISNICLELFLKYDNYIDKDVIETICLCISSSTNKKKIIRAFYNEMKLYYIHNSYIQNEIVILKKYIKKAKKKKKFTKTYSQENFIEHDDIVDPFKSIDEKNEISVSKSKTKEKEKEKEHKKGKYSEMFSLRKLHSLNILENGDNNNIYYEEKDVNNQRKNINSYSHHKSYNLNEYEHYENLNLNTMECNNINNNDNEYNRHINKNICDIENNEKRDIMNINNLIFNNLFVPQKNLYHTKINNTFCYLKKNDFLYSIKNNYYKFLKKYVEYNKNHIKNKNILSIGMFLNIKNFFVFYNKEDSLVYLQANYIYAEHIFHLSFFNKKNCCINKDDVDYITNQNSNQFENKTQTSSIENINNTVDINGSHNNYDYKDEGYLSREYKCLKNFQDKKKNNKSMFICIKSLKIKKNSNVVSLKMNSIDFNINEICVSLLSIYKNIISFEYFEMIKLRIQINQRIRHFLIVENKNTNHLSMYNITNDLLYNVLNKHVFNNNINEESEIKSSKIENAENGENNESLPNKETVIQLNKNYEKYLKNLIIKILDNEKTLYSKEDFEKIFYMILSKKNQKIRNIKNESGQNGGGQNGGGQNGGGQNGGGQNGGGQNGGGQNEGGQNESGQNESGQNGSGQNDKNSEKIKIFNNNIGNLNSSSSNIDIIEYLYSNNKKDKENKTSNRFVLKNLRTSRSLEIGEECHTINKRNSNLSSNYYENIEDSYNNSAYFHTGTDKSSYYSHSGSDDYKNIGHNFEELNEEKIKAPLNNYYDKKSKYLNLRDLFNFDQNNNENTELVDGENSIISQNIPKLSISQIGPEKNDKIEEETKENEHNKKQSLFLFLLIKKINVSIPNKNEGMFQITCNELLSEISRTCTEINISMKMTSLYLFYLKNILNVKNESNMLCKFDEGVDSKKCVETESYIERKTLNQNICKKYVILTDTICNILCVSESRLKNMNKEERNKIKKDILNKYVCILKKKKFKLYIDYEKRKGKNTNNTYTNDKKNKINLKPQIHLDIHINKENNQKVIKLSLNNFNFFYSSTLFVLLYDVMMNLFLCHLQEREKMDILIYKYGSIIKNNFYSYIISSKKNIKISESFNTKGHLQPYLDTIGKGHFENIQCLEKWLSSQSIIDNLCSYNSSSEQINDMTYSDNVEYRNVSSLYNLTKNRDSNGSLMDNTFYYDLPDNKKNIHKKINFYNFDNVDNVDNIDNIDKKNEEENNALEEEGCLSDDLDQLENGNVKNGLYNQLYYLESGENKMERQNDTLMNMHINKKFIEENKIQDSCNNMNKSESNGNGKENTNSIDLNTIDSCIINSVKYNSVNSNFDGEENNSSFEYNYQLDNEKNINKDKKDGNKNYCRNRKCLDEIFHENLRNNNTILGMKRNNTLKGYYKRNEIDNEISHKNEKNSDTLKKYVDRYINSYNNNIFDQDKTNSHFEDNKNKSGNVKLLVCSENVNICYLINFYRFKYIYKKKYKLGAYMDEYVNMVDSCSNYCKKKTHKNKNGKSNEEENNDCDGNNFDHIAIMNKDLYNLNFNFLFKFDYTFVEKKKKEIKVFFPFLYILFMKNFNYIISHLTIVDVKMNSEFECIVHKEKIKKPKINDKQNKLDYDENSGKKQSEKKEEDRNNFDNSASIYTFEDQNSFLESLCDKNDLNDSTKINNKYYYGEENMAINNFGNTKDIAEKYNNNKLNDSIIYKRGNKRSRTLNFPMKQNYTNRNNTNNKSINNNMSIYRQYSRYRNNTLNLVYRHNNIDNMIDVMPHNTETRDINSEIEQNNMNILKNQKIHTDSLHNDSNLKKTKSYISRLFNYSTKNSVIGNDEMKYENDQNNNMTNNANINISHKNKIMNRFNSVINFMSKTNNSLKYLNKKNRKNSLNIHNFNSVQYKKDNDKTKIPNLDNQIDTISFMNIHDDEKRIDIKSDQKESICFDSIRSNSYTGINRDVRFSPYEEYDRYKTISQNNNQPRRSLLNLNEKLKDVRSRSKMKNNFSSKSNKFSGISTNNAPQENNNINDLNNDCEYFLNEDNTLDNLDITTKEIYNWNLSNCELSIYNINLFSCIYLRRLIKDGETLLYPLIYNYNNSHTSNFYNIHNLENHHEYNHNNLFEKGSQEIYNNVKNINYKDYINNNYVIQKELKFIDYINKLYNLEWFNKFNVHHLHNINKINSNFSNFISINNKFGHIKKYSNKSHLSNEYNDIICCYVPIFHKNVSFSYRNIYKFLLFSRYYENISNINKLQNKSEKLKPLKKGNQTERNHNIRTKNKKENFIENEKNKMSKNQQFTYFSDNNNNNNGINHENNVMPMKKKKIDKYENFITKKNIKDSKIVYNFSNDENNNIFYDQWNFQNNNKCNIFNNYLIYKNDFLKQHSWKDSHIYLSLNSNDIDKKSKENAKTLKFYINIYSSTINIDPYFLSTYNFYLFNNLNKSLIVYDIEETKKYFNRRYKKIKKYYNQFKELNNNNTNIIDKSEDDKYTLNNFTNIMEVKYPLKNITPDFITKENNKNIEKEQHHEDKNLMSNFVENDKLYKFMNGLSKISSKIKDKVKNNQIIVNIDINNIDINILDCSYIYDCNYLLIECGHPFYNNNYIYMSKEQYEKIKKEKNHNSVNGFEYIEDDIFSNTMNKLIYTRFTNYYDDNSFYVMCINEKNVKRISIQLSSIVLCNNINKYQNLNDVLSIIIYKYKMNFSTLKLNKIKNLSKNLEYDLQYILEEIETDDMHIKKKTKNQKNENDKTYNVCNGDTNSCSSSGVYQGSIQKRNKMKIRHQKNRKKKININNKIKRSYSNSIFYNDNLKSDHIISMSDFYSNNLKKTDKGSNEIYSYSSLTYSSFDDFEDASHVLNSSMGFNSKILFDKNGNSKNYKNYKNYKNNKDYLNRYTKYRMGKYNRKSGNFSDSMCKMNSISIKHKMLKKMNEGSNQSSRSNIIEHFQNVTNSGRHYLKPHFNKKKYIKKKKKILNNYIKKVYNKLTENNENNLIFYEIIQNNKWVINLENVFFSLPSFSKGFKLSLYINKLIIYDYNQINICNNIFQYRLFIKNEAEKEYLKLCDKILSIYNYLYKNDNTFKDNLNRNNYLQIIEKEIYNNQLYIIANENYKSANLNINVKNTRFTLHNKTIMNLINYFTEMISSIFSFLYVYIIYPEVYISDLIEIASGINVDNFQKGLLLYNNLLRNYINVSKNKHLENNNKFDLFYMNSINNDNIDAHSSDISQNALNGLCQKKDSNNYLQNKSQTNEENQFIENNLDNIFIEESKSRNKTNNYDNHCSSSNKKEIRKLSGKDSDMKSPSTINWLSKFLFAYKNKINYKNLFINKYDYQINNNKWLKELSDKNYYLLAFINSNLIFFLYFYSKYKTVLNYSSNDGTFINECNYTYPIKKIELNKSLVNKNKIYEEISKQRKFMMRKKSKVKNKNKSNEYTNNTYGSNSGYDISRKHSVKDQIKVNDSKIREKRKKEKKIQKIEKYKSYIKNDNNHSTNLFKSFNTYNAYDRNIKLNRNWNTLRIKETDNLHSLEKEDYSYEMDKENQIKNNNKITRKDINNVDIKSERTENYNSLNNLKNNKVHIKYSSIDYENPNKNNQINTNTNDNKKKEYSENGNEVKGLSRKIKTTFQKLFTRKLSFTKLHKNENDQKKDNSATNILKSKHPNKYSKYFNTNTQNGGLKKGEQNMLNENSFCYTSIENFRKKHINLKMSINHFEVWIIQDDLSKYNGDKVNGINMSYFLKKKKKPKDKYYSDKYTANSKSEQSKDENENNKNITDLLQKDNLKKKKKITIKSYNNRNLSHDIVHNSNKSNIKSFSSSNSEQNLNTLNIVKLYRNNFNTYMSKNINRQVFYMAKKVKLSKYNDENLNENSVCDNVGNINSIDHNTDHGININFAKNNKRGNIANRKITRTLSDDNTEKYYNEDSSEIGVSDLSDSYDSSLLGSEYIDGNKKFKLSYLLEKTKKYKKKEINFDELLGKENEISKYSLIKKRKIEYLKWKKKKNISDNNRNICLALLFSTTIYFREHKNADSLKFRMELNNFNIMLGKCYNFYEIHNKLKLYKGNNNLNVFPYNSIALDLNSPTKSRIRNSVYKNEEYINIEDYNSVKKKLEYGFYDNSNFYNIYYNEMQNIKIIKKYLKRKNEIKKHYNDYCNYQRDEHYNEIYKDEVNRLRERETNHQGNYFKNKKISLENNDFNYGSHIVNYKNSNIYDTNMGYINNSEKSSINEDDNYGIIPFKNFDKNEMKRIPEMFPDLLCMINNMNKILYKDRYNIFLNHNNNIFMPNIKDENDWLLNINYATLNINSQSFKNILKITFYDLLINITIDNIKELYKLQKNFIYNIYFASFYKNYLAFIKNIHIDPFEEKKNKSIIQKSNKKLLIKNLYLKNVSTLNKLNKQIVHKKLKLLKRKKKEEETEKNKTSPKDNEIANFYENCEQNKYNNEYNMLLEKSCNSIKDKNDKNLLNRYDNDYDKVEDGIYDVSGRKNKNDKKSIMFSNDIETFNEDKCKNVYDEDSGKYTFNGNLHNLIKEKTIFVHSVNDNKYIEDRLNITYNVRKNILAQNYNIYLKLVDSYNKLQELINIENMNTKYIDIIQSLKEKYVYIEMYKENLYYLYNHLYAIITDINNEKNIICRGLIFLKMLNCFYAYNNKYVDNLFYYLLIYSKYNKFPYYLCNIQKYFDYKYFRYFTDEICNTNIYEYFNSINNMNYNNKGRSTYNCKYVSFKNGSTENNIFDLNKNSSNKIINENMYLQKEIKKTIKKEEEVKENSSSQKNISSFVVSLLYCLYKPYLYKTGKGKYGVITKNRQDKKGFLKNQPSLEMNNNVFKDKGEFKIKNKYLIKNGNYSGLVYNGEEDSETTNSLISTDLELSNENYQDKEIEQINNVRQSNKNEISMSLEKIESNSSKNLNKTDGIKQRKHYLCNKRGKKIKIQFCVNNICLKTRQLNNEHILTLNIYDLNYYLYTYLYKYTFFFYNYNEHVSFYLNKNVKEIQFEGMYPLEDENKINKNRNKNICIDTIWYEYSGSDMNNNIVNYNKMIKDEIQKKKEKKKSKQKRKMIRNNKKTNFIKMELTFKTSLSTYDNMYNVHDNIINPITMTLLINEEFKHFPILHVNFYSTSINLNITTSFLYLYKYLYYNLNFKNDVNEVKNSNIEIYNDLHSEIIIFYKTRIKNNKYTWKLNIINKNEYHKFPCECLYFCINKKKGNKDVNSEYFRNNKNADDFIIANENDLTNVFKDISQLGFKEQHIYNAIAKEEKKLLYDNTQNVYDILYQFSHKMPFLFRNLNYDNKIINIIKKQSSWIYIGVLYTDDLYSRAYKVPNVKHKLLVEPEIIRNTWCLSIGTCIQIENNTGLCFRIYKEGKTKYFSRVNFKWKLRRNKKVGGNELRWGGSECDFENTQFGEKKKNSKFKKNENYSNKSMNKFVIQREKRKKKEKKLKNGDYINVLPFSKRAIPLFWLYDCSLPYIKILRKKEKNYNSKNIKNNINEENIDIESVPFHILYKLLNKYSLNNNNLYQKKLNISPSDLVFKSLLMFYCYVKVKDVPTQHIKETSYSYSVVIEPMVTIKNNLPNPMTIIISWKKEKNIFNINKNVYQKKLMSKYNYETNDDITKILKKEKLYALVLPHHYWCLPICTQLFYMKIFYHGVQIEKMNFICDYTNQVKTYFDYSNIKLPDLMEGLYSNNIKNRINSENHDKEVYYKKGNTKSANNNSGLNVVTDYNNNRNNDVQNKNRLDNSGEENYTMHNDEDMKRNINYLQYKKTNYQSNIARNSILMHYKIINDFENGENKNDKNYSSDSVNSEYGTNLYDNIKNIQMFDCNDEINNNNNFLYATEQFFPIYMPSTDTITSTKVLFHKYGLIGNIFTYDELKFIYFENKISHMNKKIYDNLHVFKTINISTDMSRRKIDFYFPFFFENTTNVCICLNNKLLPPNSRLYMTEEEAKNIRIKSYKHDNINNKILCSNVSGKIDCTKTNVTRPLINLIYRKINRKQKVRFWGKYEQIRKSYENVINLKNQKEIVQNVIDKSDKTKYEIKILEYIKKQNIEHNQETNTENNFVNTNSSMLNDSKEINTLDKRNESDIIDKEIECATNDEKSNDKEIKDKSDNIENIYLDKNYDAEIPLEHLQDSFFNSNDKKDVYNLRDSNFSDISEDTNRSIEKNNETKNKSKKNKRYINPFKTIMITKKILFAGKKAKKTNESVEESNPLDKIKKKKRFTLFKMKTLKKNKANDEPNDEFIDDFAEQDLYERNDEDLEDSDYDYDNTIKKKNEEENVKENGEERITPKKKKKNIK</sequence>
<feature type="compositionally biased region" description="Low complexity" evidence="1">
    <location>
        <begin position="1691"/>
        <end position="1709"/>
    </location>
</feature>
<proteinExistence type="predicted"/>
<dbReference type="EMBL" id="KI635731">
    <property type="protein sequence ID" value="ETB62439.1"/>
    <property type="molecule type" value="Genomic_DNA"/>
</dbReference>
<feature type="compositionally biased region" description="Basic and acidic residues" evidence="1">
    <location>
        <begin position="4687"/>
        <end position="4696"/>
    </location>
</feature>
<feature type="compositionally biased region" description="Low complexity" evidence="1">
    <location>
        <begin position="4636"/>
        <end position="4647"/>
    </location>
</feature>
<feature type="compositionally biased region" description="Basic and acidic residues" evidence="1">
    <location>
        <begin position="7301"/>
        <end position="7321"/>
    </location>
</feature>
<name>V7PSD9_PLAYE</name>
<dbReference type="Proteomes" id="UP000018538">
    <property type="component" value="Unassembled WGS sequence"/>
</dbReference>
<evidence type="ECO:0000256" key="1">
    <source>
        <dbReference type="SAM" id="MobiDB-lite"/>
    </source>
</evidence>
<feature type="compositionally biased region" description="Gly residues" evidence="1">
    <location>
        <begin position="1658"/>
        <end position="1690"/>
    </location>
</feature>
<feature type="region of interest" description="Disordered" evidence="1">
    <location>
        <begin position="7188"/>
        <end position="7209"/>
    </location>
</feature>
<feature type="region of interest" description="Disordered" evidence="1">
    <location>
        <begin position="1653"/>
        <end position="1713"/>
    </location>
</feature>
<accession>V7PSD9</accession>
<evidence type="ECO:0000313" key="3">
    <source>
        <dbReference type="Proteomes" id="UP000018538"/>
    </source>
</evidence>
<feature type="region of interest" description="Disordered" evidence="1">
    <location>
        <begin position="969"/>
        <end position="992"/>
    </location>
</feature>
<organism evidence="2 3">
    <name type="scientific">Plasmodium yoelii 17X</name>
    <dbReference type="NCBI Taxonomy" id="1323249"/>
    <lineage>
        <taxon>Eukaryota</taxon>
        <taxon>Sar</taxon>
        <taxon>Alveolata</taxon>
        <taxon>Apicomplexa</taxon>
        <taxon>Aconoidasida</taxon>
        <taxon>Haemosporida</taxon>
        <taxon>Plasmodiidae</taxon>
        <taxon>Plasmodium</taxon>
        <taxon>Plasmodium (Vinckeia)</taxon>
    </lineage>
</organism>
<feature type="region of interest" description="Disordered" evidence="1">
    <location>
        <begin position="6760"/>
        <end position="6783"/>
    </location>
</feature>
<feature type="compositionally biased region" description="Low complexity" evidence="1">
    <location>
        <begin position="969"/>
        <end position="983"/>
    </location>
</feature>